<dbReference type="GO" id="GO:0003729">
    <property type="term" value="F:mRNA binding"/>
    <property type="evidence" value="ECO:0007669"/>
    <property type="project" value="InterPro"/>
</dbReference>
<feature type="region of interest" description="Disordered" evidence="1">
    <location>
        <begin position="295"/>
        <end position="314"/>
    </location>
</feature>
<dbReference type="PANTHER" id="PTHR15921">
    <property type="entry name" value="PRE-MRNA CLEAVAGE COMPLEX II"/>
    <property type="match status" value="1"/>
</dbReference>
<dbReference type="Gene3D" id="1.25.40.90">
    <property type="match status" value="1"/>
</dbReference>
<organism evidence="3 4">
    <name type="scientific">Geranomyces variabilis</name>
    <dbReference type="NCBI Taxonomy" id="109894"/>
    <lineage>
        <taxon>Eukaryota</taxon>
        <taxon>Fungi</taxon>
        <taxon>Fungi incertae sedis</taxon>
        <taxon>Chytridiomycota</taxon>
        <taxon>Chytridiomycota incertae sedis</taxon>
        <taxon>Chytridiomycetes</taxon>
        <taxon>Spizellomycetales</taxon>
        <taxon>Powellomycetaceae</taxon>
        <taxon>Geranomyces</taxon>
    </lineage>
</organism>
<dbReference type="InterPro" id="IPR045154">
    <property type="entry name" value="PCF11-like"/>
</dbReference>
<dbReference type="EMBL" id="JADGJQ010000142">
    <property type="protein sequence ID" value="KAJ3167465.1"/>
    <property type="molecule type" value="Genomic_DNA"/>
</dbReference>
<dbReference type="GO" id="GO:0000993">
    <property type="term" value="F:RNA polymerase II complex binding"/>
    <property type="evidence" value="ECO:0007669"/>
    <property type="project" value="InterPro"/>
</dbReference>
<dbReference type="InterPro" id="IPR006569">
    <property type="entry name" value="CID_dom"/>
</dbReference>
<sequence length="314" mass="32870">MSLRDSLEFDKELHSLYETKIPVSASKISALTKLAVKHAKLYKNVVFSIEKFVQKCPPELKLAGLYVIDSIARAIAKHPEEGESYIARFEEKLDSIIPHLLQAPAKDKDRIKRTVGLWKKSSLFNVAVIQEVERKYFSDGAETTGTPPAVGIVSDPRLGTPTTPADPRLAGAAAALPSNTSAPLLGLNTSSALSGLDPSILQALGMNPQLPVQGLDINALLPLLQAQQAQQQVISDLLKITGAGGGSNNTSNTTSAPSSASLLGQLSGGSAGVSSTQQPDLSNLGALLQSMGNAPFSPAVTSEPGNMPEVSAIG</sequence>
<dbReference type="InterPro" id="IPR008942">
    <property type="entry name" value="ENTH_VHS"/>
</dbReference>
<proteinExistence type="predicted"/>
<feature type="region of interest" description="Disordered" evidence="1">
    <location>
        <begin position="246"/>
        <end position="280"/>
    </location>
</feature>
<dbReference type="SUPFAM" id="SSF48464">
    <property type="entry name" value="ENTH/VHS domain"/>
    <property type="match status" value="1"/>
</dbReference>
<dbReference type="GO" id="GO:0005737">
    <property type="term" value="C:cytoplasm"/>
    <property type="evidence" value="ECO:0007669"/>
    <property type="project" value="TreeGrafter"/>
</dbReference>
<reference evidence="3" key="1">
    <citation type="submission" date="2020-05" db="EMBL/GenBank/DDBJ databases">
        <title>Phylogenomic resolution of chytrid fungi.</title>
        <authorList>
            <person name="Stajich J.E."/>
            <person name="Amses K."/>
            <person name="Simmons R."/>
            <person name="Seto K."/>
            <person name="Myers J."/>
            <person name="Bonds A."/>
            <person name="Quandt C.A."/>
            <person name="Barry K."/>
            <person name="Liu P."/>
            <person name="Grigoriev I."/>
            <person name="Longcore J.E."/>
            <person name="James T.Y."/>
        </authorList>
    </citation>
    <scope>NUCLEOTIDE SEQUENCE</scope>
    <source>
        <strain evidence="3">JEL0379</strain>
    </source>
</reference>
<protein>
    <submittedName>
        <fullName evidence="3">SR- and CTD-associated factor 8</fullName>
    </submittedName>
</protein>
<dbReference type="GO" id="GO:0031124">
    <property type="term" value="P:mRNA 3'-end processing"/>
    <property type="evidence" value="ECO:0007669"/>
    <property type="project" value="InterPro"/>
</dbReference>
<gene>
    <name evidence="3" type="primary">SCAF8</name>
    <name evidence="3" type="ORF">HDU87_001688</name>
</gene>
<dbReference type="GO" id="GO:0005849">
    <property type="term" value="C:mRNA cleavage factor complex"/>
    <property type="evidence" value="ECO:0007669"/>
    <property type="project" value="TreeGrafter"/>
</dbReference>
<feature type="domain" description="CID" evidence="2">
    <location>
        <begin position="1"/>
        <end position="140"/>
    </location>
</feature>
<evidence type="ECO:0000313" key="3">
    <source>
        <dbReference type="EMBL" id="KAJ3167465.1"/>
    </source>
</evidence>
<name>A0AAD5XIY3_9FUNG</name>
<evidence type="ECO:0000259" key="2">
    <source>
        <dbReference type="PROSITE" id="PS51391"/>
    </source>
</evidence>
<dbReference type="Proteomes" id="UP001212152">
    <property type="component" value="Unassembled WGS sequence"/>
</dbReference>
<keyword evidence="4" id="KW-1185">Reference proteome</keyword>
<evidence type="ECO:0000256" key="1">
    <source>
        <dbReference type="SAM" id="MobiDB-lite"/>
    </source>
</evidence>
<dbReference type="AlphaFoldDB" id="A0AAD5XIY3"/>
<dbReference type="PROSITE" id="PS51391">
    <property type="entry name" value="CID"/>
    <property type="match status" value="1"/>
</dbReference>
<feature type="compositionally biased region" description="Low complexity" evidence="1">
    <location>
        <begin position="248"/>
        <end position="265"/>
    </location>
</feature>
<dbReference type="SMART" id="SM00582">
    <property type="entry name" value="RPR"/>
    <property type="match status" value="1"/>
</dbReference>
<evidence type="ECO:0000313" key="4">
    <source>
        <dbReference type="Proteomes" id="UP001212152"/>
    </source>
</evidence>
<dbReference type="Pfam" id="PF04818">
    <property type="entry name" value="CID"/>
    <property type="match status" value="1"/>
</dbReference>
<accession>A0AAD5XIY3</accession>
<comment type="caution">
    <text evidence="3">The sequence shown here is derived from an EMBL/GenBank/DDBJ whole genome shotgun (WGS) entry which is preliminary data.</text>
</comment>
<dbReference type="CDD" id="cd16983">
    <property type="entry name" value="CID_SCAF8_like"/>
    <property type="match status" value="1"/>
</dbReference>
<dbReference type="GO" id="GO:0006369">
    <property type="term" value="P:termination of RNA polymerase II transcription"/>
    <property type="evidence" value="ECO:0007669"/>
    <property type="project" value="InterPro"/>
</dbReference>
<dbReference type="PANTHER" id="PTHR15921:SF7">
    <property type="entry name" value="SR-RELATED AND CTD-ASSOCIATED FACTOR 8"/>
    <property type="match status" value="1"/>
</dbReference>